<dbReference type="PANTHER" id="PTHR30632:SF0">
    <property type="entry name" value="SULFATE-BINDING PROTEIN"/>
    <property type="match status" value="1"/>
</dbReference>
<feature type="binding site" evidence="5">
    <location>
        <position position="172"/>
    </location>
    <ligand>
        <name>molybdate</name>
        <dbReference type="ChEBI" id="CHEBI:36264"/>
    </ligand>
</feature>
<keyword evidence="8" id="KW-1185">Reference proteome</keyword>
<dbReference type="AlphaFoldDB" id="A0A4V2QFT6"/>
<evidence type="ECO:0000256" key="1">
    <source>
        <dbReference type="ARBA" id="ARBA00009175"/>
    </source>
</evidence>
<organism evidence="7 8">
    <name type="scientific">Hydrogenispora ethanolica</name>
    <dbReference type="NCBI Taxonomy" id="1082276"/>
    <lineage>
        <taxon>Bacteria</taxon>
        <taxon>Bacillati</taxon>
        <taxon>Bacillota</taxon>
        <taxon>Hydrogenispora</taxon>
    </lineage>
</organism>
<dbReference type="GO" id="GO:0030973">
    <property type="term" value="F:molybdate ion binding"/>
    <property type="evidence" value="ECO:0007669"/>
    <property type="project" value="UniProtKB-ARBA"/>
</dbReference>
<keyword evidence="3 5" id="KW-0479">Metal-binding</keyword>
<feature type="binding site" evidence="5">
    <location>
        <position position="190"/>
    </location>
    <ligand>
        <name>molybdate</name>
        <dbReference type="ChEBI" id="CHEBI:36264"/>
    </ligand>
</feature>
<dbReference type="GO" id="GO:1901359">
    <property type="term" value="F:tungstate binding"/>
    <property type="evidence" value="ECO:0007669"/>
    <property type="project" value="UniProtKB-ARBA"/>
</dbReference>
<keyword evidence="4 6" id="KW-0732">Signal</keyword>
<dbReference type="Pfam" id="PF13531">
    <property type="entry name" value="SBP_bac_11"/>
    <property type="match status" value="1"/>
</dbReference>
<dbReference type="InterPro" id="IPR041879">
    <property type="entry name" value="YvgL-like_PBP2"/>
</dbReference>
<evidence type="ECO:0000256" key="4">
    <source>
        <dbReference type="ARBA" id="ARBA00022729"/>
    </source>
</evidence>
<dbReference type="EMBL" id="SLUN01000005">
    <property type="protein sequence ID" value="TCL73187.1"/>
    <property type="molecule type" value="Genomic_DNA"/>
</dbReference>
<dbReference type="PANTHER" id="PTHR30632">
    <property type="entry name" value="MOLYBDATE-BINDING PERIPLASMIC PROTEIN"/>
    <property type="match status" value="1"/>
</dbReference>
<dbReference type="PIRSF" id="PIRSF004846">
    <property type="entry name" value="ModA"/>
    <property type="match status" value="1"/>
</dbReference>
<evidence type="ECO:0000256" key="5">
    <source>
        <dbReference type="PIRSR" id="PIRSR004846-1"/>
    </source>
</evidence>
<evidence type="ECO:0000313" key="7">
    <source>
        <dbReference type="EMBL" id="TCL73187.1"/>
    </source>
</evidence>
<dbReference type="GO" id="GO:0015689">
    <property type="term" value="P:molybdate ion transport"/>
    <property type="evidence" value="ECO:0007669"/>
    <property type="project" value="InterPro"/>
</dbReference>
<feature type="binding site" evidence="5">
    <location>
        <position position="36"/>
    </location>
    <ligand>
        <name>molybdate</name>
        <dbReference type="ChEBI" id="CHEBI:36264"/>
    </ligand>
</feature>
<dbReference type="InterPro" id="IPR005950">
    <property type="entry name" value="ModA"/>
</dbReference>
<proteinExistence type="inferred from homology"/>
<keyword evidence="2 5" id="KW-0500">Molybdenum</keyword>
<dbReference type="Gene3D" id="3.40.190.10">
    <property type="entry name" value="Periplasmic binding protein-like II"/>
    <property type="match status" value="2"/>
</dbReference>
<dbReference type="FunFam" id="3.40.190.10:FF:000035">
    <property type="entry name" value="Molybdate ABC transporter substrate-binding protein"/>
    <property type="match status" value="1"/>
</dbReference>
<evidence type="ECO:0000256" key="6">
    <source>
        <dbReference type="SAM" id="SignalP"/>
    </source>
</evidence>
<protein>
    <submittedName>
        <fullName evidence="7">Molybdate transport system substrate-binding protein</fullName>
    </submittedName>
</protein>
<gene>
    <name evidence="7" type="ORF">EDC14_100549</name>
</gene>
<comment type="similarity">
    <text evidence="1">Belongs to the bacterial solute-binding protein ModA family.</text>
</comment>
<feature type="binding site" evidence="5">
    <location>
        <position position="63"/>
    </location>
    <ligand>
        <name>molybdate</name>
        <dbReference type="ChEBI" id="CHEBI:36264"/>
    </ligand>
</feature>
<evidence type="ECO:0000256" key="2">
    <source>
        <dbReference type="ARBA" id="ARBA00022505"/>
    </source>
</evidence>
<accession>A0A4V2QFT6</accession>
<dbReference type="Proteomes" id="UP000295008">
    <property type="component" value="Unassembled WGS sequence"/>
</dbReference>
<dbReference type="NCBIfam" id="TIGR01256">
    <property type="entry name" value="modA"/>
    <property type="match status" value="1"/>
</dbReference>
<feature type="chain" id="PRO_5020615617" evidence="6">
    <location>
        <begin position="24"/>
        <end position="254"/>
    </location>
</feature>
<sequence>MKHRGLVLIGMLVLLLGATAGWAAPKADLYVSAAASLKDALLEMEKPYEAKHDVRLIFNFNSSGALQTQIEQGAPADVFVSAALKQMDNLEKKDLIKKGTRRNLLENEIVMVVPRDANINLKDFKDLALASVKRIGIGAPASVPAGQYALEAFKKLGLWDKIQDKAVYGTNVRAVLSYVETGNVDAGIVYRTDAAISDKVKVAAAAPAGSTEPVIYPAAVLAGTKQPKEAAEYLAFLSGPEAKLIFEKYGFVVK</sequence>
<evidence type="ECO:0000256" key="3">
    <source>
        <dbReference type="ARBA" id="ARBA00022723"/>
    </source>
</evidence>
<feature type="signal peptide" evidence="6">
    <location>
        <begin position="1"/>
        <end position="23"/>
    </location>
</feature>
<dbReference type="InterPro" id="IPR050682">
    <property type="entry name" value="ModA/WtpA"/>
</dbReference>
<comment type="caution">
    <text evidence="7">The sequence shown here is derived from an EMBL/GenBank/DDBJ whole genome shotgun (WGS) entry which is preliminary data.</text>
</comment>
<dbReference type="CDD" id="cd13537">
    <property type="entry name" value="PBP2_YvgL_like"/>
    <property type="match status" value="1"/>
</dbReference>
<dbReference type="SUPFAM" id="SSF53850">
    <property type="entry name" value="Periplasmic binding protein-like II"/>
    <property type="match status" value="1"/>
</dbReference>
<reference evidence="7 8" key="1">
    <citation type="submission" date="2019-03" db="EMBL/GenBank/DDBJ databases">
        <title>Genomic Encyclopedia of Type Strains, Phase IV (KMG-IV): sequencing the most valuable type-strain genomes for metagenomic binning, comparative biology and taxonomic classification.</title>
        <authorList>
            <person name="Goeker M."/>
        </authorList>
    </citation>
    <scope>NUCLEOTIDE SEQUENCE [LARGE SCALE GENOMIC DNA]</scope>
    <source>
        <strain evidence="7 8">LX-B</strain>
    </source>
</reference>
<evidence type="ECO:0000313" key="8">
    <source>
        <dbReference type="Proteomes" id="UP000295008"/>
    </source>
</evidence>
<feature type="binding site" evidence="5">
    <location>
        <position position="145"/>
    </location>
    <ligand>
        <name>molybdate</name>
        <dbReference type="ChEBI" id="CHEBI:36264"/>
    </ligand>
</feature>
<dbReference type="GO" id="GO:0046872">
    <property type="term" value="F:metal ion binding"/>
    <property type="evidence" value="ECO:0007669"/>
    <property type="project" value="UniProtKB-KW"/>
</dbReference>
<name>A0A4V2QFT6_HYDET</name>